<dbReference type="PROSITE" id="PS51755">
    <property type="entry name" value="OMPR_PHOB"/>
    <property type="match status" value="1"/>
</dbReference>
<comment type="subcellular location">
    <subcellularLocation>
        <location evidence="1">Cytoplasm</location>
    </subcellularLocation>
</comment>
<dbReference type="CDD" id="cd00383">
    <property type="entry name" value="trans_reg_C"/>
    <property type="match status" value="1"/>
</dbReference>
<keyword evidence="7" id="KW-0804">Transcription</keyword>
<dbReference type="InterPro" id="IPR016032">
    <property type="entry name" value="Sig_transdc_resp-reg_C-effctor"/>
</dbReference>
<feature type="DNA-binding region" description="OmpR/PhoB-type" evidence="9">
    <location>
        <begin position="128"/>
        <end position="227"/>
    </location>
</feature>
<dbReference type="InterPro" id="IPR036388">
    <property type="entry name" value="WH-like_DNA-bd_sf"/>
</dbReference>
<accession>A0ABT4JXY6</accession>
<dbReference type="Gene3D" id="6.10.250.690">
    <property type="match status" value="1"/>
</dbReference>
<dbReference type="SMART" id="SM00862">
    <property type="entry name" value="Trans_reg_C"/>
    <property type="match status" value="1"/>
</dbReference>
<dbReference type="Gene3D" id="3.40.50.2300">
    <property type="match status" value="1"/>
</dbReference>
<dbReference type="InterPro" id="IPR001789">
    <property type="entry name" value="Sig_transdc_resp-reg_receiver"/>
</dbReference>
<comment type="caution">
    <text evidence="12">The sequence shown here is derived from an EMBL/GenBank/DDBJ whole genome shotgun (WGS) entry which is preliminary data.</text>
</comment>
<keyword evidence="3 8" id="KW-0597">Phosphoprotein</keyword>
<dbReference type="Gene3D" id="1.10.10.10">
    <property type="entry name" value="Winged helix-like DNA-binding domain superfamily/Winged helix DNA-binding domain"/>
    <property type="match status" value="1"/>
</dbReference>
<organism evidence="12 13">
    <name type="scientific">Marinomonas phaeophyticola</name>
    <dbReference type="NCBI Taxonomy" id="3004091"/>
    <lineage>
        <taxon>Bacteria</taxon>
        <taxon>Pseudomonadati</taxon>
        <taxon>Pseudomonadota</taxon>
        <taxon>Gammaproteobacteria</taxon>
        <taxon>Oceanospirillales</taxon>
        <taxon>Oceanospirillaceae</taxon>
        <taxon>Marinomonas</taxon>
    </lineage>
</organism>
<dbReference type="SUPFAM" id="SSF46894">
    <property type="entry name" value="C-terminal effector domain of the bipartite response regulators"/>
    <property type="match status" value="1"/>
</dbReference>
<evidence type="ECO:0000256" key="2">
    <source>
        <dbReference type="ARBA" id="ARBA00022490"/>
    </source>
</evidence>
<dbReference type="RefSeq" id="WP_269127177.1">
    <property type="nucleotide sequence ID" value="NZ_JAPUBN010000019.1"/>
</dbReference>
<keyword evidence="4" id="KW-0902">Two-component regulatory system</keyword>
<dbReference type="PANTHER" id="PTHR48111">
    <property type="entry name" value="REGULATOR OF RPOS"/>
    <property type="match status" value="1"/>
</dbReference>
<dbReference type="EMBL" id="JAPUBN010000019">
    <property type="protein sequence ID" value="MCZ2723086.1"/>
    <property type="molecule type" value="Genomic_DNA"/>
</dbReference>
<dbReference type="CDD" id="cd17623">
    <property type="entry name" value="REC_OmpR_CpxR"/>
    <property type="match status" value="1"/>
</dbReference>
<dbReference type="SUPFAM" id="SSF52172">
    <property type="entry name" value="CheY-like"/>
    <property type="match status" value="1"/>
</dbReference>
<dbReference type="SMART" id="SM00448">
    <property type="entry name" value="REC"/>
    <property type="match status" value="1"/>
</dbReference>
<keyword evidence="5" id="KW-0805">Transcription regulation</keyword>
<feature type="domain" description="OmpR/PhoB-type" evidence="11">
    <location>
        <begin position="128"/>
        <end position="227"/>
    </location>
</feature>
<evidence type="ECO:0000313" key="12">
    <source>
        <dbReference type="EMBL" id="MCZ2723086.1"/>
    </source>
</evidence>
<name>A0ABT4JXY6_9GAMM</name>
<protein>
    <submittedName>
        <fullName evidence="12">Response regulator transcription factor</fullName>
    </submittedName>
</protein>
<dbReference type="InterPro" id="IPR011006">
    <property type="entry name" value="CheY-like_superfamily"/>
</dbReference>
<gene>
    <name evidence="12" type="ORF">O1D97_16055</name>
</gene>
<evidence type="ECO:0000256" key="7">
    <source>
        <dbReference type="ARBA" id="ARBA00023163"/>
    </source>
</evidence>
<evidence type="ECO:0000256" key="1">
    <source>
        <dbReference type="ARBA" id="ARBA00004496"/>
    </source>
</evidence>
<evidence type="ECO:0000256" key="4">
    <source>
        <dbReference type="ARBA" id="ARBA00023012"/>
    </source>
</evidence>
<evidence type="ECO:0000256" key="6">
    <source>
        <dbReference type="ARBA" id="ARBA00023125"/>
    </source>
</evidence>
<dbReference type="PANTHER" id="PTHR48111:SF39">
    <property type="entry name" value="TRANSCRIPTIONAL REGULATORY PROTEIN CPXR"/>
    <property type="match status" value="1"/>
</dbReference>
<keyword evidence="13" id="KW-1185">Reference proteome</keyword>
<dbReference type="Pfam" id="PF00072">
    <property type="entry name" value="Response_reg"/>
    <property type="match status" value="1"/>
</dbReference>
<dbReference type="InterPro" id="IPR058124">
    <property type="entry name" value="CpxR-like_REC"/>
</dbReference>
<keyword evidence="2" id="KW-0963">Cytoplasm</keyword>
<feature type="modified residue" description="4-aspartylphosphate" evidence="8">
    <location>
        <position position="52"/>
    </location>
</feature>
<evidence type="ECO:0000256" key="3">
    <source>
        <dbReference type="ARBA" id="ARBA00022553"/>
    </source>
</evidence>
<dbReference type="InterPro" id="IPR001867">
    <property type="entry name" value="OmpR/PhoB-type_DNA-bd"/>
</dbReference>
<keyword evidence="6 9" id="KW-0238">DNA-binding</keyword>
<dbReference type="InterPro" id="IPR039420">
    <property type="entry name" value="WalR-like"/>
</dbReference>
<reference evidence="12" key="1">
    <citation type="submission" date="2022-12" db="EMBL/GenBank/DDBJ databases">
        <title>Marinomonas 15G1-11 sp. nov, isolated from marine algae.</title>
        <authorList>
            <person name="Butt M."/>
            <person name="Choi D.G."/>
            <person name="Kim J.M."/>
            <person name="Lee J.K."/>
            <person name="Baek J.H."/>
            <person name="Jeon C.O."/>
        </authorList>
    </citation>
    <scope>NUCLEOTIDE SEQUENCE</scope>
    <source>
        <strain evidence="12">15G1-11</strain>
    </source>
</reference>
<dbReference type="PROSITE" id="PS50110">
    <property type="entry name" value="RESPONSE_REGULATORY"/>
    <property type="match status" value="1"/>
</dbReference>
<dbReference type="Pfam" id="PF00486">
    <property type="entry name" value="Trans_reg_C"/>
    <property type="match status" value="1"/>
</dbReference>
<proteinExistence type="predicted"/>
<evidence type="ECO:0000313" key="13">
    <source>
        <dbReference type="Proteomes" id="UP001149719"/>
    </source>
</evidence>
<evidence type="ECO:0000259" key="11">
    <source>
        <dbReference type="PROSITE" id="PS51755"/>
    </source>
</evidence>
<evidence type="ECO:0000256" key="8">
    <source>
        <dbReference type="PROSITE-ProRule" id="PRU00169"/>
    </source>
</evidence>
<evidence type="ECO:0000259" key="10">
    <source>
        <dbReference type="PROSITE" id="PS50110"/>
    </source>
</evidence>
<sequence length="235" mass="26502">MVKLLLADDDARLSELIKEYFNGEGYDVIHAWNGREAIELLNQSSPDVVILDVMMPELDGFETLKQIRVKSKIPVIMLTAKGDDIDRILGLEMGADDYLSKPFNPRELLARIKAILRRSSNEKAEDSTGDMELDGLLLRRKDRSVFLEGELIELTTSEYTLLECMLSLPGQVLTKQELSEKALGRKLTLYDRSLDMHISNLRKKIGLLPDGEPRIKTVRGVGYIFVEHGKGTSLL</sequence>
<feature type="domain" description="Response regulatory" evidence="10">
    <location>
        <begin position="3"/>
        <end position="116"/>
    </location>
</feature>
<evidence type="ECO:0000256" key="9">
    <source>
        <dbReference type="PROSITE-ProRule" id="PRU01091"/>
    </source>
</evidence>
<evidence type="ECO:0000256" key="5">
    <source>
        <dbReference type="ARBA" id="ARBA00023015"/>
    </source>
</evidence>
<dbReference type="Proteomes" id="UP001149719">
    <property type="component" value="Unassembled WGS sequence"/>
</dbReference>